<keyword evidence="7" id="KW-0812">Transmembrane</keyword>
<reference evidence="9 10" key="1">
    <citation type="submission" date="2022-11" db="EMBL/GenBank/DDBJ databases">
        <title>Minimal conservation of predation-associated metabolite biosynthetic gene clusters underscores biosynthetic potential of Myxococcota including descriptions for ten novel species: Archangium lansinium sp. nov., Myxococcus landrumus sp. nov., Nannocystis bai.</title>
        <authorList>
            <person name="Ahearne A."/>
            <person name="Stevens C."/>
            <person name="Dowd S."/>
        </authorList>
    </citation>
    <scope>NUCLEOTIDE SEQUENCE [LARGE SCALE GENOMIC DNA]</scope>
    <source>
        <strain evidence="9 10">RJM3</strain>
    </source>
</reference>
<keyword evidence="3 9" id="KW-0418">Kinase</keyword>
<evidence type="ECO:0000313" key="10">
    <source>
        <dbReference type="Proteomes" id="UP001221411"/>
    </source>
</evidence>
<proteinExistence type="predicted"/>
<dbReference type="Proteomes" id="UP001221411">
    <property type="component" value="Unassembled WGS sequence"/>
</dbReference>
<dbReference type="InterPro" id="IPR011009">
    <property type="entry name" value="Kinase-like_dom_sf"/>
</dbReference>
<dbReference type="PROSITE" id="PS00107">
    <property type="entry name" value="PROTEIN_KINASE_ATP"/>
    <property type="match status" value="1"/>
</dbReference>
<dbReference type="Pfam" id="PF00069">
    <property type="entry name" value="Pkinase"/>
    <property type="match status" value="1"/>
</dbReference>
<evidence type="ECO:0000256" key="7">
    <source>
        <dbReference type="SAM" id="Phobius"/>
    </source>
</evidence>
<accession>A0ABT5EUW9</accession>
<dbReference type="Gene3D" id="1.10.510.10">
    <property type="entry name" value="Transferase(Phosphotransferase) domain 1"/>
    <property type="match status" value="1"/>
</dbReference>
<dbReference type="CDD" id="cd14014">
    <property type="entry name" value="STKc_PknB_like"/>
    <property type="match status" value="1"/>
</dbReference>
<evidence type="ECO:0000313" key="9">
    <source>
        <dbReference type="EMBL" id="MDC0745625.1"/>
    </source>
</evidence>
<keyword evidence="7" id="KW-0472">Membrane</keyword>
<dbReference type="GO" id="GO:0016301">
    <property type="term" value="F:kinase activity"/>
    <property type="evidence" value="ECO:0007669"/>
    <property type="project" value="UniProtKB-KW"/>
</dbReference>
<feature type="binding site" evidence="5">
    <location>
        <position position="40"/>
    </location>
    <ligand>
        <name>ATP</name>
        <dbReference type="ChEBI" id="CHEBI:30616"/>
    </ligand>
</feature>
<evidence type="ECO:0000256" key="4">
    <source>
        <dbReference type="ARBA" id="ARBA00022840"/>
    </source>
</evidence>
<evidence type="ECO:0000256" key="5">
    <source>
        <dbReference type="PROSITE-ProRule" id="PRU10141"/>
    </source>
</evidence>
<keyword evidence="2 5" id="KW-0547">Nucleotide-binding</keyword>
<dbReference type="EMBL" id="JAQNDO010000001">
    <property type="protein sequence ID" value="MDC0745625.1"/>
    <property type="molecule type" value="Genomic_DNA"/>
</dbReference>
<evidence type="ECO:0000256" key="1">
    <source>
        <dbReference type="ARBA" id="ARBA00022679"/>
    </source>
</evidence>
<dbReference type="InterPro" id="IPR017441">
    <property type="entry name" value="Protein_kinase_ATP_BS"/>
</dbReference>
<keyword evidence="10" id="KW-1185">Reference proteome</keyword>
<organism evidence="9 10">
    <name type="scientific">Polyangium mundeleinium</name>
    <dbReference type="NCBI Taxonomy" id="2995306"/>
    <lineage>
        <taxon>Bacteria</taxon>
        <taxon>Pseudomonadati</taxon>
        <taxon>Myxococcota</taxon>
        <taxon>Polyangia</taxon>
        <taxon>Polyangiales</taxon>
        <taxon>Polyangiaceae</taxon>
        <taxon>Polyangium</taxon>
    </lineage>
</organism>
<evidence type="ECO:0000256" key="2">
    <source>
        <dbReference type="ARBA" id="ARBA00022741"/>
    </source>
</evidence>
<protein>
    <submittedName>
        <fullName evidence="9">Serine/threonine-protein kinase</fullName>
    </submittedName>
</protein>
<keyword evidence="1" id="KW-0808">Transferase</keyword>
<evidence type="ECO:0000256" key="3">
    <source>
        <dbReference type="ARBA" id="ARBA00022777"/>
    </source>
</evidence>
<dbReference type="SMART" id="SM00220">
    <property type="entry name" value="S_TKc"/>
    <property type="match status" value="1"/>
</dbReference>
<gene>
    <name evidence="9" type="ORF">POL67_30115</name>
</gene>
<dbReference type="RefSeq" id="WP_271923338.1">
    <property type="nucleotide sequence ID" value="NZ_JAQNDO010000001.1"/>
</dbReference>
<dbReference type="PANTHER" id="PTHR43289:SF6">
    <property type="entry name" value="SERINE_THREONINE-PROTEIN KINASE NEKL-3"/>
    <property type="match status" value="1"/>
</dbReference>
<dbReference type="PROSITE" id="PS00108">
    <property type="entry name" value="PROTEIN_KINASE_ST"/>
    <property type="match status" value="1"/>
</dbReference>
<comment type="caution">
    <text evidence="9">The sequence shown here is derived from an EMBL/GenBank/DDBJ whole genome shotgun (WGS) entry which is preliminary data.</text>
</comment>
<dbReference type="SUPFAM" id="SSF56112">
    <property type="entry name" value="Protein kinase-like (PK-like)"/>
    <property type="match status" value="1"/>
</dbReference>
<feature type="region of interest" description="Disordered" evidence="6">
    <location>
        <begin position="356"/>
        <end position="377"/>
    </location>
</feature>
<feature type="transmembrane region" description="Helical" evidence="7">
    <location>
        <begin position="443"/>
        <end position="465"/>
    </location>
</feature>
<dbReference type="InterPro" id="IPR000719">
    <property type="entry name" value="Prot_kinase_dom"/>
</dbReference>
<keyword evidence="4 5" id="KW-0067">ATP-binding</keyword>
<feature type="domain" description="Protein kinase" evidence="8">
    <location>
        <begin position="11"/>
        <end position="278"/>
    </location>
</feature>
<dbReference type="Gene3D" id="3.30.200.20">
    <property type="entry name" value="Phosphorylase Kinase, domain 1"/>
    <property type="match status" value="1"/>
</dbReference>
<dbReference type="PROSITE" id="PS50011">
    <property type="entry name" value="PROTEIN_KINASE_DOM"/>
    <property type="match status" value="1"/>
</dbReference>
<dbReference type="InterPro" id="IPR008271">
    <property type="entry name" value="Ser/Thr_kinase_AS"/>
</dbReference>
<keyword evidence="7" id="KW-1133">Transmembrane helix</keyword>
<evidence type="ECO:0000259" key="8">
    <source>
        <dbReference type="PROSITE" id="PS50011"/>
    </source>
</evidence>
<sequence>MKAGTRIGGKYRLVRPLGEGGMGVVWAAINELTEREVALKLLRGLDASEDARLRLLREARACGRIVHRNVVEIYDVGQTDAGDPFLVMEMLSGETVGEKLHRERKIVPAVALRIAAETARGLKAAHAARVMHRDLKPSNLFLHEEPGGEAPVLKILDFGVSKTLQQGADFTATGKTMGSPAYMSPEQVRGLKTVDHRTDLWSVGVVLAELLSGRRVFQGLTPYGAAAEVLSGRIRGLSDLMPDADPRIAAVVDRCLQRDVDKRWSTADELLEALTPLLGDDRPGLTPAAAVKVQRSSIAPAPPPLPVITGVNAVADEVTSTEFAPPPMIDDTTSAYAVPLDMRDTVRPAPISMPPSGAHGLPILGRDSAPPDEQDVTHADSIPAGLIAAAAEEAASSSGAVPVVLWDDYLRKKSEEVPDAPSATSESGSLVATLAEAAPKRRLGVYAAAGLAFVALVAFVAFVVAR</sequence>
<evidence type="ECO:0000256" key="6">
    <source>
        <dbReference type="SAM" id="MobiDB-lite"/>
    </source>
</evidence>
<dbReference type="PANTHER" id="PTHR43289">
    <property type="entry name" value="MITOGEN-ACTIVATED PROTEIN KINASE KINASE KINASE 20-RELATED"/>
    <property type="match status" value="1"/>
</dbReference>
<name>A0ABT5EUW9_9BACT</name>